<evidence type="ECO:0000256" key="2">
    <source>
        <dbReference type="ARBA" id="ARBA00009280"/>
    </source>
</evidence>
<dbReference type="FunCoup" id="A0A024G7F1">
    <property type="interactions" value="12"/>
</dbReference>
<keyword evidence="5" id="KW-0677">Repeat</keyword>
<feature type="domain" description="DAGKc" evidence="16">
    <location>
        <begin position="370"/>
        <end position="504"/>
    </location>
</feature>
<evidence type="ECO:0000256" key="5">
    <source>
        <dbReference type="ARBA" id="ARBA00022737"/>
    </source>
</evidence>
<dbReference type="Gene3D" id="3.30.60.20">
    <property type="match status" value="2"/>
</dbReference>
<accession>A0A024G7F1</accession>
<organism evidence="17 18">
    <name type="scientific">Albugo candida</name>
    <dbReference type="NCBI Taxonomy" id="65357"/>
    <lineage>
        <taxon>Eukaryota</taxon>
        <taxon>Sar</taxon>
        <taxon>Stramenopiles</taxon>
        <taxon>Oomycota</taxon>
        <taxon>Peronosporomycetes</taxon>
        <taxon>Albuginales</taxon>
        <taxon>Albuginaceae</taxon>
        <taxon>Albugo</taxon>
    </lineage>
</organism>
<keyword evidence="14" id="KW-0812">Transmembrane</keyword>
<evidence type="ECO:0000259" key="16">
    <source>
        <dbReference type="PROSITE" id="PS50146"/>
    </source>
</evidence>
<evidence type="ECO:0000256" key="14">
    <source>
        <dbReference type="SAM" id="Phobius"/>
    </source>
</evidence>
<dbReference type="InterPro" id="IPR037607">
    <property type="entry name" value="DGK"/>
</dbReference>
<keyword evidence="11 14" id="KW-0472">Membrane</keyword>
<dbReference type="CDD" id="cd00029">
    <property type="entry name" value="C1"/>
    <property type="match status" value="1"/>
</dbReference>
<dbReference type="EMBL" id="CAIX01000037">
    <property type="protein sequence ID" value="CCI42683.1"/>
    <property type="molecule type" value="Genomic_DNA"/>
</dbReference>
<dbReference type="GO" id="GO:0005524">
    <property type="term" value="F:ATP binding"/>
    <property type="evidence" value="ECO:0007669"/>
    <property type="project" value="UniProtKB-KW"/>
</dbReference>
<dbReference type="EC" id="2.7.1.107" evidence="12"/>
<evidence type="ECO:0000256" key="11">
    <source>
        <dbReference type="ARBA" id="ARBA00023136"/>
    </source>
</evidence>
<dbReference type="Gene3D" id="2.60.200.40">
    <property type="match status" value="2"/>
</dbReference>
<feature type="compositionally biased region" description="Basic and acidic residues" evidence="13">
    <location>
        <begin position="627"/>
        <end position="636"/>
    </location>
</feature>
<evidence type="ECO:0000256" key="1">
    <source>
        <dbReference type="ARBA" id="ARBA00004370"/>
    </source>
</evidence>
<protein>
    <recommendedName>
        <fullName evidence="12">Diacylglycerol kinase</fullName>
        <shortName evidence="12">DAG kinase</shortName>
        <ecNumber evidence="12">2.7.1.107</ecNumber>
    </recommendedName>
</protein>
<gene>
    <name evidence="17" type="ORF">BN9_034670</name>
</gene>
<dbReference type="OrthoDB" id="242257at2759"/>
<evidence type="ECO:0000256" key="4">
    <source>
        <dbReference type="ARBA" id="ARBA00022723"/>
    </source>
</evidence>
<dbReference type="Gene3D" id="3.40.50.10330">
    <property type="entry name" value="Probable inorganic polyphosphate/atp-NAD kinase, domain 1"/>
    <property type="match status" value="1"/>
</dbReference>
<dbReference type="AlphaFoldDB" id="A0A024G7F1"/>
<dbReference type="InterPro" id="IPR000756">
    <property type="entry name" value="Diacylglycerol_kin_accessory"/>
</dbReference>
<sequence>MLAHFPSEDDLLEYEIDGVSMLLINNDEDSLNFTQPVTLTAMIVLCATLCIVIIYILIRRVIFYLAWQSFRDGPYTLLYHQWRPAKLTGPYWCNICESIVYGIRSYVVTCDICGMFAHAQCAASIIKTRTSSDNLKPKCPFDSASVESLHSIIEANKRADVINGSLSTENESDIDRCTTQSNVKDQKIANRFCKVAVVRSMLKEYTHQHFWVRGNTDPTDNCSICNLMCGSVLTLSGMKCAWCHIRVHETCFSAHNPRYQILHRCELGRHRNLILPPYAVILKESTQPNMTLRALSSVRDAAQFAVIKMNSVRNRRSGSITSHENAIQDDTASEDRVNNAETEDSNMIASPTESSIPTSIASRFEFHLPPDITPLLVFINSKSGGKLGLHILRQARKYLNPIQVYDVAHQNPMSALNDFKELPRLRILACGGDGTVGWILNCLDDVVPSRQLPVAVLPLGTGNDLARVLGWGSGCSTGDISEKLTQVENAHVSLLDRWNVHINGNKRTVMNNYLGIGVDAQVALEFHEQRERIPGLFVSQFVNKLWYSQLGAKNFLVRTCAGLASKVDLICDEHNIVLPEGTEGVIFLNINSYGGGSKLWHDESDEDSGWENSEEETDGGSVSDDFSDSKSARCELKSSSPNDGLLDVVAVYGTLHLGQMQVGLSKAVRLCQCRKVEVRVKETLPLQIDGEPWLQSECLLSVSFHDQAHMLSRSVRERDNVTHKVGEVLNWAENTNIISSSQRDILLAEIARHVTNSSPADIKSDNGTSSSWLKAHVSDTAF</sequence>
<dbReference type="InterPro" id="IPR017438">
    <property type="entry name" value="ATP-NAD_kinase_N"/>
</dbReference>
<evidence type="ECO:0000256" key="13">
    <source>
        <dbReference type="SAM" id="MobiDB-lite"/>
    </source>
</evidence>
<name>A0A024G7F1_9STRA</name>
<dbReference type="PANTHER" id="PTHR11255:SF54">
    <property type="entry name" value="DIACYLGLYCEROL KINASE THETA"/>
    <property type="match status" value="1"/>
</dbReference>
<dbReference type="GO" id="GO:0016020">
    <property type="term" value="C:membrane"/>
    <property type="evidence" value="ECO:0007669"/>
    <property type="project" value="UniProtKB-SubCell"/>
</dbReference>
<keyword evidence="14" id="KW-1133">Transmembrane helix</keyword>
<feature type="region of interest" description="Disordered" evidence="13">
    <location>
        <begin position="601"/>
        <end position="638"/>
    </location>
</feature>
<evidence type="ECO:0000256" key="8">
    <source>
        <dbReference type="ARBA" id="ARBA00022777"/>
    </source>
</evidence>
<evidence type="ECO:0000313" key="18">
    <source>
        <dbReference type="Proteomes" id="UP000053237"/>
    </source>
</evidence>
<feature type="transmembrane region" description="Helical" evidence="14">
    <location>
        <begin position="37"/>
        <end position="58"/>
    </location>
</feature>
<keyword evidence="18" id="KW-1185">Reference proteome</keyword>
<dbReference type="Pfam" id="PF00130">
    <property type="entry name" value="C1_1"/>
    <property type="match status" value="2"/>
</dbReference>
<dbReference type="GO" id="GO:0004143">
    <property type="term" value="F:ATP-dependent diacylglycerol kinase activity"/>
    <property type="evidence" value="ECO:0007669"/>
    <property type="project" value="UniProtKB-EC"/>
</dbReference>
<dbReference type="InterPro" id="IPR046349">
    <property type="entry name" value="C1-like_sf"/>
</dbReference>
<dbReference type="InterPro" id="IPR002219">
    <property type="entry name" value="PKC_DAG/PE"/>
</dbReference>
<comment type="catalytic activity">
    <reaction evidence="12">
        <text>a 1,2-diacyl-sn-glycerol + ATP = a 1,2-diacyl-sn-glycero-3-phosphate + ADP + H(+)</text>
        <dbReference type="Rhea" id="RHEA:10272"/>
        <dbReference type="ChEBI" id="CHEBI:15378"/>
        <dbReference type="ChEBI" id="CHEBI:17815"/>
        <dbReference type="ChEBI" id="CHEBI:30616"/>
        <dbReference type="ChEBI" id="CHEBI:58608"/>
        <dbReference type="ChEBI" id="CHEBI:456216"/>
        <dbReference type="EC" id="2.7.1.107"/>
    </reaction>
</comment>
<dbReference type="InterPro" id="IPR001206">
    <property type="entry name" value="Diacylglycerol_kinase_cat_dom"/>
</dbReference>
<evidence type="ECO:0000256" key="6">
    <source>
        <dbReference type="ARBA" id="ARBA00022741"/>
    </source>
</evidence>
<keyword evidence="3 12" id="KW-0808">Transferase</keyword>
<feature type="domain" description="Phorbol-ester/DAG-type" evidence="15">
    <location>
        <begin position="79"/>
        <end position="139"/>
    </location>
</feature>
<keyword evidence="10 12" id="KW-0067">ATP-binding</keyword>
<dbReference type="Pfam" id="PF00609">
    <property type="entry name" value="DAGK_acc"/>
    <property type="match status" value="1"/>
</dbReference>
<evidence type="ECO:0000256" key="9">
    <source>
        <dbReference type="ARBA" id="ARBA00022833"/>
    </source>
</evidence>
<dbReference type="Pfam" id="PF00781">
    <property type="entry name" value="DAGK_cat"/>
    <property type="match status" value="1"/>
</dbReference>
<feature type="region of interest" description="Disordered" evidence="13">
    <location>
        <begin position="316"/>
        <end position="336"/>
    </location>
</feature>
<dbReference type="SMART" id="SM00045">
    <property type="entry name" value="DAGKa"/>
    <property type="match status" value="1"/>
</dbReference>
<dbReference type="InterPro" id="IPR016064">
    <property type="entry name" value="NAD/diacylglycerol_kinase_sf"/>
</dbReference>
<evidence type="ECO:0000256" key="12">
    <source>
        <dbReference type="RuleBase" id="RU361128"/>
    </source>
</evidence>
<keyword evidence="9" id="KW-0862">Zinc</keyword>
<dbReference type="PROSITE" id="PS50146">
    <property type="entry name" value="DAGK"/>
    <property type="match status" value="1"/>
</dbReference>
<keyword evidence="7" id="KW-0863">Zinc-finger</keyword>
<comment type="subcellular location">
    <subcellularLocation>
        <location evidence="1">Membrane</location>
    </subcellularLocation>
</comment>
<dbReference type="STRING" id="65357.A0A024G7F1"/>
<dbReference type="InParanoid" id="A0A024G7F1"/>
<evidence type="ECO:0000256" key="3">
    <source>
        <dbReference type="ARBA" id="ARBA00022679"/>
    </source>
</evidence>
<dbReference type="SMART" id="SM00109">
    <property type="entry name" value="C1"/>
    <property type="match status" value="2"/>
</dbReference>
<keyword evidence="8 12" id="KW-0418">Kinase</keyword>
<evidence type="ECO:0000313" key="17">
    <source>
        <dbReference type="EMBL" id="CCI42683.1"/>
    </source>
</evidence>
<feature type="domain" description="Phorbol-ester/DAG-type" evidence="15">
    <location>
        <begin position="208"/>
        <end position="265"/>
    </location>
</feature>
<dbReference type="PROSITE" id="PS50081">
    <property type="entry name" value="ZF_DAG_PE_2"/>
    <property type="match status" value="2"/>
</dbReference>
<comment type="caution">
    <text evidence="17">The sequence shown here is derived from an EMBL/GenBank/DDBJ whole genome shotgun (WGS) entry which is preliminary data.</text>
</comment>
<proteinExistence type="inferred from homology"/>
<dbReference type="SUPFAM" id="SSF57889">
    <property type="entry name" value="Cysteine-rich domain"/>
    <property type="match status" value="2"/>
</dbReference>
<keyword evidence="6 12" id="KW-0547">Nucleotide-binding</keyword>
<evidence type="ECO:0000259" key="15">
    <source>
        <dbReference type="PROSITE" id="PS50081"/>
    </source>
</evidence>
<dbReference type="GO" id="GO:0008270">
    <property type="term" value="F:zinc ion binding"/>
    <property type="evidence" value="ECO:0007669"/>
    <property type="project" value="UniProtKB-KW"/>
</dbReference>
<evidence type="ECO:0000256" key="10">
    <source>
        <dbReference type="ARBA" id="ARBA00022840"/>
    </source>
</evidence>
<dbReference type="GO" id="GO:0007200">
    <property type="term" value="P:phospholipase C-activating G protein-coupled receptor signaling pathway"/>
    <property type="evidence" value="ECO:0007669"/>
    <property type="project" value="InterPro"/>
</dbReference>
<comment type="similarity">
    <text evidence="2 12">Belongs to the eukaryotic diacylglycerol kinase family.</text>
</comment>
<feature type="compositionally biased region" description="Acidic residues" evidence="13">
    <location>
        <begin position="603"/>
        <end position="618"/>
    </location>
</feature>
<dbReference type="SMART" id="SM00046">
    <property type="entry name" value="DAGKc"/>
    <property type="match status" value="1"/>
</dbReference>
<dbReference type="SUPFAM" id="SSF111331">
    <property type="entry name" value="NAD kinase/diacylglycerol kinase-like"/>
    <property type="match status" value="1"/>
</dbReference>
<keyword evidence="4" id="KW-0479">Metal-binding</keyword>
<evidence type="ECO:0000256" key="7">
    <source>
        <dbReference type="ARBA" id="ARBA00022771"/>
    </source>
</evidence>
<reference evidence="17 18" key="1">
    <citation type="submission" date="2012-05" db="EMBL/GenBank/DDBJ databases">
        <title>Recombination and specialization in a pathogen metapopulation.</title>
        <authorList>
            <person name="Gardiner A."/>
            <person name="Kemen E."/>
            <person name="Schultz-Larsen T."/>
            <person name="MacLean D."/>
            <person name="Van Oosterhout C."/>
            <person name="Jones J.D.G."/>
        </authorList>
    </citation>
    <scope>NUCLEOTIDE SEQUENCE [LARGE SCALE GENOMIC DNA]</scope>
    <source>
        <strain evidence="17 18">Ac Nc2</strain>
    </source>
</reference>
<dbReference type="Proteomes" id="UP000053237">
    <property type="component" value="Unassembled WGS sequence"/>
</dbReference>
<dbReference type="PANTHER" id="PTHR11255">
    <property type="entry name" value="DIACYLGLYCEROL KINASE"/>
    <property type="match status" value="1"/>
</dbReference>
<feature type="compositionally biased region" description="Polar residues" evidence="13">
    <location>
        <begin position="317"/>
        <end position="330"/>
    </location>
</feature>